<proteinExistence type="predicted"/>
<dbReference type="EMBL" id="CM029054">
    <property type="protein sequence ID" value="KAG2535388.1"/>
    <property type="molecule type" value="Genomic_DNA"/>
</dbReference>
<dbReference type="Gene3D" id="3.10.580.10">
    <property type="entry name" value="CBS-domain"/>
    <property type="match status" value="1"/>
</dbReference>
<dbReference type="PANTHER" id="PTHR43080">
    <property type="entry name" value="CBS DOMAIN-CONTAINING PROTEIN CBSX3, MITOCHONDRIAL"/>
    <property type="match status" value="1"/>
</dbReference>
<protein>
    <recommendedName>
        <fullName evidence="3">CBS domain-containing protein</fullName>
    </recommendedName>
</protein>
<dbReference type="AlphaFoldDB" id="A0A8T0MF62"/>
<evidence type="ECO:0000313" key="5">
    <source>
        <dbReference type="Proteomes" id="UP000823388"/>
    </source>
</evidence>
<dbReference type="Proteomes" id="UP000823388">
    <property type="component" value="Chromosome 9N"/>
</dbReference>
<keyword evidence="1 2" id="KW-0129">CBS domain</keyword>
<keyword evidence="5" id="KW-1185">Reference proteome</keyword>
<dbReference type="CDD" id="cd04623">
    <property type="entry name" value="CBS_pair_bac_euk"/>
    <property type="match status" value="1"/>
</dbReference>
<dbReference type="SUPFAM" id="SSF54631">
    <property type="entry name" value="CBS-domain pair"/>
    <property type="match status" value="1"/>
</dbReference>
<name>A0A8T0MF62_PANVG</name>
<dbReference type="InterPro" id="IPR051257">
    <property type="entry name" value="Diverse_CBS-Domain"/>
</dbReference>
<dbReference type="Pfam" id="PF00571">
    <property type="entry name" value="CBS"/>
    <property type="match status" value="2"/>
</dbReference>
<organism evidence="4 5">
    <name type="scientific">Panicum virgatum</name>
    <name type="common">Blackwell switchgrass</name>
    <dbReference type="NCBI Taxonomy" id="38727"/>
    <lineage>
        <taxon>Eukaryota</taxon>
        <taxon>Viridiplantae</taxon>
        <taxon>Streptophyta</taxon>
        <taxon>Embryophyta</taxon>
        <taxon>Tracheophyta</taxon>
        <taxon>Spermatophyta</taxon>
        <taxon>Magnoliopsida</taxon>
        <taxon>Liliopsida</taxon>
        <taxon>Poales</taxon>
        <taxon>Poaceae</taxon>
        <taxon>PACMAD clade</taxon>
        <taxon>Panicoideae</taxon>
        <taxon>Panicodae</taxon>
        <taxon>Paniceae</taxon>
        <taxon>Panicinae</taxon>
        <taxon>Panicum</taxon>
        <taxon>Panicum sect. Hiantes</taxon>
    </lineage>
</organism>
<evidence type="ECO:0000256" key="1">
    <source>
        <dbReference type="ARBA" id="ARBA00023122"/>
    </source>
</evidence>
<evidence type="ECO:0000259" key="3">
    <source>
        <dbReference type="PROSITE" id="PS51371"/>
    </source>
</evidence>
<dbReference type="PANTHER" id="PTHR43080:SF2">
    <property type="entry name" value="CBS DOMAIN-CONTAINING PROTEIN"/>
    <property type="match status" value="1"/>
</dbReference>
<evidence type="ECO:0000256" key="2">
    <source>
        <dbReference type="PROSITE-ProRule" id="PRU00703"/>
    </source>
</evidence>
<dbReference type="PROSITE" id="PS51371">
    <property type="entry name" value="CBS"/>
    <property type="match status" value="1"/>
</dbReference>
<dbReference type="SMART" id="SM00116">
    <property type="entry name" value="CBS"/>
    <property type="match status" value="2"/>
</dbReference>
<dbReference type="InterPro" id="IPR044725">
    <property type="entry name" value="CBSX3_CBS_dom"/>
</dbReference>
<dbReference type="InterPro" id="IPR046342">
    <property type="entry name" value="CBS_dom_sf"/>
</dbReference>
<reference evidence="4" key="1">
    <citation type="submission" date="2020-05" db="EMBL/GenBank/DDBJ databases">
        <title>WGS assembly of Panicum virgatum.</title>
        <authorList>
            <person name="Lovell J.T."/>
            <person name="Jenkins J."/>
            <person name="Shu S."/>
            <person name="Juenger T.E."/>
            <person name="Schmutz J."/>
        </authorList>
    </citation>
    <scope>NUCLEOTIDE SEQUENCE</scope>
    <source>
        <strain evidence="4">AP13</strain>
    </source>
</reference>
<feature type="domain" description="CBS" evidence="3">
    <location>
        <begin position="83"/>
        <end position="141"/>
    </location>
</feature>
<dbReference type="InterPro" id="IPR000644">
    <property type="entry name" value="CBS_dom"/>
</dbReference>
<accession>A0A8T0MF62</accession>
<evidence type="ECO:0000313" key="4">
    <source>
        <dbReference type="EMBL" id="KAG2535388.1"/>
    </source>
</evidence>
<comment type="caution">
    <text evidence="4">The sequence shown here is derived from an EMBL/GenBank/DDBJ whole genome shotgun (WGS) entry which is preliminary data.</text>
</comment>
<sequence>MRSLPNGHISSFIGNGYASNFNLLLFTFKKTFWQMTQHNVGALVVVKPGQEKSLAGIVTERDYLRKIIVQGRSSKSTKVGDIMTEENKLITVKPGTKVLQAMQLMTENRIRHIPVIEGTGMLGMVSIGDVVRAVVNEHREELNRLNAYIQGGY</sequence>
<gene>
    <name evidence="4" type="ORF">PVAP13_9NG111100</name>
</gene>